<evidence type="ECO:0000256" key="1">
    <source>
        <dbReference type="SAM" id="MobiDB-lite"/>
    </source>
</evidence>
<feature type="region of interest" description="Disordered" evidence="1">
    <location>
        <begin position="184"/>
        <end position="235"/>
    </location>
</feature>
<sequence>MATKSNAPRDGNTIVRLAKGSSPPAQRPSKNATLIRAEEGIVSMYPVWYEVGGSSYPLNCHVEVNHAVDISASMVKPDAPLGQVSLQEYKMQAACTGFVMRWVQTLKASHRGIPVPPDSVRSTDCIGICSRFKQDLNTFMVSACNGNLQGGNLIRRGVWIRIDIHVDRYAAAFESWQTCSDIDHDLPMPPKTPPSPAPRSYCKRSHLPNAKPATIPTTHDIPKDYDPEPLFRSLA</sequence>
<feature type="compositionally biased region" description="Pro residues" evidence="1">
    <location>
        <begin position="187"/>
        <end position="197"/>
    </location>
</feature>
<evidence type="ECO:0000313" key="3">
    <source>
        <dbReference type="Proteomes" id="UP001285441"/>
    </source>
</evidence>
<comment type="caution">
    <text evidence="2">The sequence shown here is derived from an EMBL/GenBank/DDBJ whole genome shotgun (WGS) entry which is preliminary data.</text>
</comment>
<dbReference type="AlphaFoldDB" id="A0AAE0N7T5"/>
<accession>A0AAE0N7T5</accession>
<proteinExistence type="predicted"/>
<reference evidence="2" key="2">
    <citation type="submission" date="2023-06" db="EMBL/GenBank/DDBJ databases">
        <authorList>
            <consortium name="Lawrence Berkeley National Laboratory"/>
            <person name="Haridas S."/>
            <person name="Hensen N."/>
            <person name="Bonometti L."/>
            <person name="Westerberg I."/>
            <person name="Brannstrom I.O."/>
            <person name="Guillou S."/>
            <person name="Cros-Aarteil S."/>
            <person name="Calhoun S."/>
            <person name="Kuo A."/>
            <person name="Mondo S."/>
            <person name="Pangilinan J."/>
            <person name="Riley R."/>
            <person name="LaButti K."/>
            <person name="Andreopoulos B."/>
            <person name="Lipzen A."/>
            <person name="Chen C."/>
            <person name="Yanf M."/>
            <person name="Daum C."/>
            <person name="Ng V."/>
            <person name="Clum A."/>
            <person name="Steindorff A."/>
            <person name="Ohm R."/>
            <person name="Martin F."/>
            <person name="Silar P."/>
            <person name="Natvig D."/>
            <person name="Lalanne C."/>
            <person name="Gautier V."/>
            <person name="Ament-velasquez S.L."/>
            <person name="Kruys A."/>
            <person name="Hutchinson M.I."/>
            <person name="Powell A.J."/>
            <person name="Barry K."/>
            <person name="Miller A.N."/>
            <person name="Grigoriev I.V."/>
            <person name="Debuchy R."/>
            <person name="Gladieux P."/>
            <person name="Thoren M.H."/>
            <person name="Johannesson H."/>
        </authorList>
    </citation>
    <scope>NUCLEOTIDE SEQUENCE</scope>
    <source>
        <strain evidence="2">CBS 232.78</strain>
    </source>
</reference>
<dbReference type="Proteomes" id="UP001285441">
    <property type="component" value="Unassembled WGS sequence"/>
</dbReference>
<dbReference type="EMBL" id="JAULSW010000008">
    <property type="protein sequence ID" value="KAK3372614.1"/>
    <property type="molecule type" value="Genomic_DNA"/>
</dbReference>
<name>A0AAE0N7T5_9PEZI</name>
<protein>
    <submittedName>
        <fullName evidence="2">Uncharacterized protein</fullName>
    </submittedName>
</protein>
<organism evidence="2 3">
    <name type="scientific">Podospora didyma</name>
    <dbReference type="NCBI Taxonomy" id="330526"/>
    <lineage>
        <taxon>Eukaryota</taxon>
        <taxon>Fungi</taxon>
        <taxon>Dikarya</taxon>
        <taxon>Ascomycota</taxon>
        <taxon>Pezizomycotina</taxon>
        <taxon>Sordariomycetes</taxon>
        <taxon>Sordariomycetidae</taxon>
        <taxon>Sordariales</taxon>
        <taxon>Podosporaceae</taxon>
        <taxon>Podospora</taxon>
    </lineage>
</organism>
<gene>
    <name evidence="2" type="ORF">B0H63DRAFT_551368</name>
</gene>
<keyword evidence="3" id="KW-1185">Reference proteome</keyword>
<evidence type="ECO:0000313" key="2">
    <source>
        <dbReference type="EMBL" id="KAK3372614.1"/>
    </source>
</evidence>
<feature type="region of interest" description="Disordered" evidence="1">
    <location>
        <begin position="1"/>
        <end position="30"/>
    </location>
</feature>
<reference evidence="2" key="1">
    <citation type="journal article" date="2023" name="Mol. Phylogenet. Evol.">
        <title>Genome-scale phylogeny and comparative genomics of the fungal order Sordariales.</title>
        <authorList>
            <person name="Hensen N."/>
            <person name="Bonometti L."/>
            <person name="Westerberg I."/>
            <person name="Brannstrom I.O."/>
            <person name="Guillou S."/>
            <person name="Cros-Aarteil S."/>
            <person name="Calhoun S."/>
            <person name="Haridas S."/>
            <person name="Kuo A."/>
            <person name="Mondo S."/>
            <person name="Pangilinan J."/>
            <person name="Riley R."/>
            <person name="LaButti K."/>
            <person name="Andreopoulos B."/>
            <person name="Lipzen A."/>
            <person name="Chen C."/>
            <person name="Yan M."/>
            <person name="Daum C."/>
            <person name="Ng V."/>
            <person name="Clum A."/>
            <person name="Steindorff A."/>
            <person name="Ohm R.A."/>
            <person name="Martin F."/>
            <person name="Silar P."/>
            <person name="Natvig D.O."/>
            <person name="Lalanne C."/>
            <person name="Gautier V."/>
            <person name="Ament-Velasquez S.L."/>
            <person name="Kruys A."/>
            <person name="Hutchinson M.I."/>
            <person name="Powell A.J."/>
            <person name="Barry K."/>
            <person name="Miller A.N."/>
            <person name="Grigoriev I.V."/>
            <person name="Debuchy R."/>
            <person name="Gladieux P."/>
            <person name="Hiltunen Thoren M."/>
            <person name="Johannesson H."/>
        </authorList>
    </citation>
    <scope>NUCLEOTIDE SEQUENCE</scope>
    <source>
        <strain evidence="2">CBS 232.78</strain>
    </source>
</reference>